<evidence type="ECO:0000256" key="2">
    <source>
        <dbReference type="SAM" id="Phobius"/>
    </source>
</evidence>
<name>A0A9P1MVZ7_9PELO</name>
<gene>
    <name evidence="3" type="ORF">CAMP_LOCUS4951</name>
</gene>
<evidence type="ECO:0000256" key="1">
    <source>
        <dbReference type="SAM" id="MobiDB-lite"/>
    </source>
</evidence>
<feature type="compositionally biased region" description="Acidic residues" evidence="1">
    <location>
        <begin position="140"/>
        <end position="149"/>
    </location>
</feature>
<keyword evidence="2" id="KW-1133">Transmembrane helix</keyword>
<evidence type="ECO:0000313" key="4">
    <source>
        <dbReference type="Proteomes" id="UP001152747"/>
    </source>
</evidence>
<dbReference type="Proteomes" id="UP001152747">
    <property type="component" value="Unassembled WGS sequence"/>
</dbReference>
<sequence length="159" mass="18255">MISDFQREIANILPNDFKMSRLDPMDTQQKMITVSPSDSVDPSESRNIFILGLCVLFGWMIVILICASPHLFRNYLKKWIFKHDEDAVTEKIRKAEARLQETLRLAQKPSTFLVDQAALMTTIVQEDEKPIETRIPLGLVEEEDEDESQQEPTTSTNLS</sequence>
<accession>A0A9P1MVZ7</accession>
<keyword evidence="2" id="KW-0812">Transmembrane</keyword>
<evidence type="ECO:0000313" key="3">
    <source>
        <dbReference type="EMBL" id="CAI5442314.1"/>
    </source>
</evidence>
<dbReference type="OrthoDB" id="5785018at2759"/>
<feature type="transmembrane region" description="Helical" evidence="2">
    <location>
        <begin position="48"/>
        <end position="72"/>
    </location>
</feature>
<dbReference type="AlphaFoldDB" id="A0A9P1MVZ7"/>
<protein>
    <submittedName>
        <fullName evidence="3">Uncharacterized protein</fullName>
    </submittedName>
</protein>
<organism evidence="3 4">
    <name type="scientific">Caenorhabditis angaria</name>
    <dbReference type="NCBI Taxonomy" id="860376"/>
    <lineage>
        <taxon>Eukaryota</taxon>
        <taxon>Metazoa</taxon>
        <taxon>Ecdysozoa</taxon>
        <taxon>Nematoda</taxon>
        <taxon>Chromadorea</taxon>
        <taxon>Rhabditida</taxon>
        <taxon>Rhabditina</taxon>
        <taxon>Rhabditomorpha</taxon>
        <taxon>Rhabditoidea</taxon>
        <taxon>Rhabditidae</taxon>
        <taxon>Peloderinae</taxon>
        <taxon>Caenorhabditis</taxon>
    </lineage>
</organism>
<dbReference type="EMBL" id="CANHGI010000002">
    <property type="protein sequence ID" value="CAI5442314.1"/>
    <property type="molecule type" value="Genomic_DNA"/>
</dbReference>
<reference evidence="3" key="1">
    <citation type="submission" date="2022-11" db="EMBL/GenBank/DDBJ databases">
        <authorList>
            <person name="Kikuchi T."/>
        </authorList>
    </citation>
    <scope>NUCLEOTIDE SEQUENCE</scope>
    <source>
        <strain evidence="3">PS1010</strain>
    </source>
</reference>
<proteinExistence type="predicted"/>
<comment type="caution">
    <text evidence="3">The sequence shown here is derived from an EMBL/GenBank/DDBJ whole genome shotgun (WGS) entry which is preliminary data.</text>
</comment>
<keyword evidence="4" id="KW-1185">Reference proteome</keyword>
<keyword evidence="2" id="KW-0472">Membrane</keyword>
<feature type="region of interest" description="Disordered" evidence="1">
    <location>
        <begin position="137"/>
        <end position="159"/>
    </location>
</feature>